<dbReference type="InterPro" id="IPR043519">
    <property type="entry name" value="NT_sf"/>
</dbReference>
<proteinExistence type="predicted"/>
<dbReference type="RefSeq" id="WP_067436559.1">
    <property type="nucleotide sequence ID" value="NZ_LN907828.1"/>
</dbReference>
<accession>A0A0U5LBG6</accession>
<dbReference type="EMBL" id="LN907828">
    <property type="protein sequence ID" value="CUU26086.1"/>
    <property type="molecule type" value="Genomic_DNA"/>
</dbReference>
<dbReference type="Pfam" id="PF18765">
    <property type="entry name" value="Polbeta"/>
    <property type="match status" value="1"/>
</dbReference>
<dbReference type="AlphaFoldDB" id="A0A0U5LBG6"/>
<keyword evidence="3" id="KW-1185">Reference proteome</keyword>
<dbReference type="Proteomes" id="UP000059419">
    <property type="component" value="Plasmid pEM01"/>
</dbReference>
<dbReference type="KEGG" id="ege:EM595_p0389"/>
<evidence type="ECO:0000313" key="2">
    <source>
        <dbReference type="EMBL" id="CUU26086.1"/>
    </source>
</evidence>
<feature type="domain" description="Polymerase beta nucleotidyltransferase" evidence="1">
    <location>
        <begin position="31"/>
        <end position="94"/>
    </location>
</feature>
<dbReference type="InterPro" id="IPR041633">
    <property type="entry name" value="Polbeta"/>
</dbReference>
<dbReference type="CDD" id="cd05403">
    <property type="entry name" value="NT_KNTase_like"/>
    <property type="match status" value="1"/>
</dbReference>
<evidence type="ECO:0000313" key="3">
    <source>
        <dbReference type="Proteomes" id="UP000059419"/>
    </source>
</evidence>
<sequence length="259" mass="29535">MTCSSDCFIRRPSSDPFQPEFIPLLSAVPETLRQILNSNLHSVYVYGSVAETCALPEHSDLDICVILFQPLSAVEQAQLKATVSRLTQKHDVVRKIDVDMGTLNEVLAPQNFFSWGYWLRHHCRPLYGADLSAGFADFAPSKEIALAVNGDYESVLVDYLKRIEAAKCAVELYALKKSAAKKMIRSTNILRECDDRDWPYSLQDHVDKFVAVYPQHRELMDYFLKQSNLPCDEKKVFTARLVWFITWLNETAKKCESSS</sequence>
<dbReference type="Gene3D" id="3.30.460.10">
    <property type="entry name" value="Beta Polymerase, domain 2"/>
    <property type="match status" value="1"/>
</dbReference>
<dbReference type="OrthoDB" id="3422944at2"/>
<evidence type="ECO:0000259" key="1">
    <source>
        <dbReference type="Pfam" id="PF18765"/>
    </source>
</evidence>
<protein>
    <recommendedName>
        <fullName evidence="1">Polymerase beta nucleotidyltransferase domain-containing protein</fullName>
    </recommendedName>
</protein>
<gene>
    <name evidence="2" type="ORF">EM595_p0389</name>
</gene>
<name>A0A0U5LBG6_9GAMM</name>
<dbReference type="SUPFAM" id="SSF81301">
    <property type="entry name" value="Nucleotidyltransferase"/>
    <property type="match status" value="1"/>
</dbReference>
<dbReference type="PATRIC" id="fig|1619313.3.peg.4008"/>
<organism evidence="2 3">
    <name type="scientific">Duffyella gerundensis</name>
    <dbReference type="NCBI Taxonomy" id="1619313"/>
    <lineage>
        <taxon>Bacteria</taxon>
        <taxon>Pseudomonadati</taxon>
        <taxon>Pseudomonadota</taxon>
        <taxon>Gammaproteobacteria</taxon>
        <taxon>Enterobacterales</taxon>
        <taxon>Erwiniaceae</taxon>
        <taxon>Duffyella</taxon>
    </lineage>
</organism>
<reference evidence="3" key="1">
    <citation type="submission" date="2015-11" db="EMBL/GenBank/DDBJ databases">
        <authorList>
            <person name="Blom J."/>
        </authorList>
    </citation>
    <scope>NUCLEOTIDE SEQUENCE [LARGE SCALE GENOMIC DNA]</scope>
    <source>
        <plasmid evidence="3">pEM01</plasmid>
    </source>
</reference>
<geneLocation type="plasmid" evidence="3">
    <name>pEM01</name>
</geneLocation>